<organism evidence="2 3">
    <name type="scientific">Diaporthe australafricana</name>
    <dbReference type="NCBI Taxonomy" id="127596"/>
    <lineage>
        <taxon>Eukaryota</taxon>
        <taxon>Fungi</taxon>
        <taxon>Dikarya</taxon>
        <taxon>Ascomycota</taxon>
        <taxon>Pezizomycotina</taxon>
        <taxon>Sordariomycetes</taxon>
        <taxon>Sordariomycetidae</taxon>
        <taxon>Diaporthales</taxon>
        <taxon>Diaporthaceae</taxon>
        <taxon>Diaporthe</taxon>
    </lineage>
</organism>
<name>A0ABR3VZB8_9PEZI</name>
<accession>A0ABR3VZB8</accession>
<proteinExistence type="predicted"/>
<evidence type="ECO:0000313" key="2">
    <source>
        <dbReference type="EMBL" id="KAL1849136.1"/>
    </source>
</evidence>
<reference evidence="2 3" key="1">
    <citation type="journal article" date="2024" name="IMA Fungus">
        <title>IMA Genome - F19 : A genome assembly and annotation guide to empower mycologists, including annotated draft genome sequences of Ceratocystis pirilliformis, Diaporthe australafricana, Fusarium ophioides, Paecilomyces lecythidis, and Sporothrix stenoceras.</title>
        <authorList>
            <person name="Aylward J."/>
            <person name="Wilson A.M."/>
            <person name="Visagie C.M."/>
            <person name="Spraker J."/>
            <person name="Barnes I."/>
            <person name="Buitendag C."/>
            <person name="Ceriani C."/>
            <person name="Del Mar Angel L."/>
            <person name="du Plessis D."/>
            <person name="Fuchs T."/>
            <person name="Gasser K."/>
            <person name="Kramer D."/>
            <person name="Li W."/>
            <person name="Munsamy K."/>
            <person name="Piso A."/>
            <person name="Price J.L."/>
            <person name="Sonnekus B."/>
            <person name="Thomas C."/>
            <person name="van der Nest A."/>
            <person name="van Dijk A."/>
            <person name="van Heerden A."/>
            <person name="van Vuuren N."/>
            <person name="Yilmaz N."/>
            <person name="Duong T.A."/>
            <person name="van der Merwe N.A."/>
            <person name="Wingfield M.J."/>
            <person name="Wingfield B.D."/>
        </authorList>
    </citation>
    <scope>NUCLEOTIDE SEQUENCE [LARGE SCALE GENOMIC DNA]</scope>
    <source>
        <strain evidence="2 3">CMW 18300</strain>
    </source>
</reference>
<dbReference type="EMBL" id="JAWRVE010000206">
    <property type="protein sequence ID" value="KAL1849136.1"/>
    <property type="molecule type" value="Genomic_DNA"/>
</dbReference>
<keyword evidence="3" id="KW-1185">Reference proteome</keyword>
<protein>
    <submittedName>
        <fullName evidence="2">Uncharacterized protein</fullName>
    </submittedName>
</protein>
<feature type="compositionally biased region" description="Polar residues" evidence="1">
    <location>
        <begin position="9"/>
        <end position="19"/>
    </location>
</feature>
<feature type="region of interest" description="Disordered" evidence="1">
    <location>
        <begin position="1"/>
        <end position="43"/>
    </location>
</feature>
<dbReference type="Proteomes" id="UP001583177">
    <property type="component" value="Unassembled WGS sequence"/>
</dbReference>
<sequence>MHSQKEEGGTQQQIGSQHQAPAEKEEGGNAVTPRNKACDHLFPGPDAATVDTSAMDYEYDNAIARGVRLYKQQKEMVWSTTGPAPDMRATYVVATGKVAEPQIQNIGPVLRSENVTTDKLMWVQVESRRVGHRDGTMCLTRLDANSGVLIVVDIDKSRDGNLPVNQLRPSELMWQGFT</sequence>
<evidence type="ECO:0000256" key="1">
    <source>
        <dbReference type="SAM" id="MobiDB-lite"/>
    </source>
</evidence>
<comment type="caution">
    <text evidence="2">The sequence shown here is derived from an EMBL/GenBank/DDBJ whole genome shotgun (WGS) entry which is preliminary data.</text>
</comment>
<evidence type="ECO:0000313" key="3">
    <source>
        <dbReference type="Proteomes" id="UP001583177"/>
    </source>
</evidence>
<gene>
    <name evidence="2" type="ORF">Daus18300_013385</name>
</gene>